<dbReference type="Gene3D" id="1.10.4030.10">
    <property type="entry name" value="Porin chaperone SurA, peptide-binding domain"/>
    <property type="match status" value="1"/>
</dbReference>
<dbReference type="EMBL" id="PFBG01000030">
    <property type="protein sequence ID" value="PIR85745.1"/>
    <property type="molecule type" value="Genomic_DNA"/>
</dbReference>
<proteinExistence type="predicted"/>
<dbReference type="PANTHER" id="PTHR47245">
    <property type="entry name" value="PEPTIDYLPROLYL ISOMERASE"/>
    <property type="match status" value="1"/>
</dbReference>
<dbReference type="PANTHER" id="PTHR47245:SF2">
    <property type="entry name" value="PEPTIDYL-PROLYL CIS-TRANS ISOMERASE HP_0175-RELATED"/>
    <property type="match status" value="1"/>
</dbReference>
<sequence>MNEVTTETKANNNAGLMIFGILAILAIAAIGAYFYMNTDATMEETSPAVARVNGEEISQGEYERSVTQITGVYATQGADPSDPNVIAAVKEQALNTLINRRLMASAAMDANISVDDSEVEAEYQTVVTSLGSEEALATALSENNMDESNLRSEIRTDLLINKYLETKLGISSIAVTDEEIETAYETAASSSVSTEEIPALADVRDLISNQLLSEKQQVAINAELERLRQEASIEVLI</sequence>
<accession>A0A2H0UIW6</accession>
<dbReference type="SUPFAM" id="SSF109998">
    <property type="entry name" value="Triger factor/SurA peptide-binding domain-like"/>
    <property type="match status" value="1"/>
</dbReference>
<dbReference type="Proteomes" id="UP000229612">
    <property type="component" value="Unassembled WGS sequence"/>
</dbReference>
<evidence type="ECO:0000313" key="3">
    <source>
        <dbReference type="Proteomes" id="UP000229612"/>
    </source>
</evidence>
<evidence type="ECO:0000313" key="2">
    <source>
        <dbReference type="EMBL" id="PIR85745.1"/>
    </source>
</evidence>
<dbReference type="InterPro" id="IPR050245">
    <property type="entry name" value="PrsA_foldase"/>
</dbReference>
<evidence type="ECO:0000256" key="1">
    <source>
        <dbReference type="SAM" id="Phobius"/>
    </source>
</evidence>
<reference evidence="3" key="1">
    <citation type="submission" date="2017-09" db="EMBL/GenBank/DDBJ databases">
        <title>Depth-based differentiation of microbial function through sediment-hosted aquifers and enrichment of novel symbionts in the deep terrestrial subsurface.</title>
        <authorList>
            <person name="Probst A.J."/>
            <person name="Ladd B."/>
            <person name="Jarett J.K."/>
            <person name="Geller-Mcgrath D.E."/>
            <person name="Sieber C.M.K."/>
            <person name="Emerson J.B."/>
            <person name="Anantharaman K."/>
            <person name="Thomas B.C."/>
            <person name="Malmstrom R."/>
            <person name="Stieglmeier M."/>
            <person name="Klingl A."/>
            <person name="Woyke T."/>
            <person name="Ryan C.M."/>
            <person name="Banfield J.F."/>
        </authorList>
    </citation>
    <scope>NUCLEOTIDE SEQUENCE [LARGE SCALE GENOMIC DNA]</scope>
</reference>
<gene>
    <name evidence="2" type="ORF">COU14_02725</name>
</gene>
<feature type="transmembrane region" description="Helical" evidence="1">
    <location>
        <begin position="16"/>
        <end position="36"/>
    </location>
</feature>
<organism evidence="2 3">
    <name type="scientific">Candidatus Kaiserbacteria bacterium CG10_big_fil_rev_8_21_14_0_10_44_10</name>
    <dbReference type="NCBI Taxonomy" id="1974606"/>
    <lineage>
        <taxon>Bacteria</taxon>
        <taxon>Candidatus Kaiseribacteriota</taxon>
    </lineage>
</organism>
<keyword evidence="1" id="KW-1133">Transmembrane helix</keyword>
<dbReference type="AlphaFoldDB" id="A0A2H0UIW6"/>
<evidence type="ECO:0008006" key="4">
    <source>
        <dbReference type="Google" id="ProtNLM"/>
    </source>
</evidence>
<dbReference type="Pfam" id="PF13624">
    <property type="entry name" value="SurA_N_3"/>
    <property type="match status" value="1"/>
</dbReference>
<comment type="caution">
    <text evidence="2">The sequence shown here is derived from an EMBL/GenBank/DDBJ whole genome shotgun (WGS) entry which is preliminary data.</text>
</comment>
<keyword evidence="1" id="KW-0472">Membrane</keyword>
<name>A0A2H0UIW6_9BACT</name>
<dbReference type="InterPro" id="IPR027304">
    <property type="entry name" value="Trigger_fact/SurA_dom_sf"/>
</dbReference>
<protein>
    <recommendedName>
        <fullName evidence="4">PpiC domain-containing protein</fullName>
    </recommendedName>
</protein>
<keyword evidence="1" id="KW-0812">Transmembrane</keyword>